<dbReference type="GeneID" id="303298695"/>
<evidence type="ECO:0000256" key="1">
    <source>
        <dbReference type="ARBA" id="ARBA00022490"/>
    </source>
</evidence>
<keyword evidence="9" id="KW-1185">Reference proteome</keyword>
<evidence type="ECO:0000256" key="4">
    <source>
        <dbReference type="ARBA" id="ARBA00023159"/>
    </source>
</evidence>
<feature type="region of interest" description="Disordered" evidence="6">
    <location>
        <begin position="291"/>
        <end position="326"/>
    </location>
</feature>
<dbReference type="Proteomes" id="UP001595937">
    <property type="component" value="Unassembled WGS sequence"/>
</dbReference>
<protein>
    <submittedName>
        <fullName evidence="8">Helix-turn-helix domain-containing protein</fullName>
    </submittedName>
</protein>
<dbReference type="InterPro" id="IPR018060">
    <property type="entry name" value="HTH_AraC"/>
</dbReference>
<keyword evidence="3" id="KW-0238">DNA-binding</keyword>
<reference evidence="9" key="1">
    <citation type="journal article" date="2019" name="Int. J. Syst. Evol. Microbiol.">
        <title>The Global Catalogue of Microorganisms (GCM) 10K type strain sequencing project: providing services to taxonomists for standard genome sequencing and annotation.</title>
        <authorList>
            <consortium name="The Broad Institute Genomics Platform"/>
            <consortium name="The Broad Institute Genome Sequencing Center for Infectious Disease"/>
            <person name="Wu L."/>
            <person name="Ma J."/>
        </authorList>
    </citation>
    <scope>NUCLEOTIDE SEQUENCE [LARGE SCALE GENOMIC DNA]</scope>
    <source>
        <strain evidence="9">CGMCC 1.16455</strain>
    </source>
</reference>
<dbReference type="SMART" id="SM00342">
    <property type="entry name" value="HTH_ARAC"/>
    <property type="match status" value="1"/>
</dbReference>
<dbReference type="SUPFAM" id="SSF51215">
    <property type="entry name" value="Regulatory protein AraC"/>
    <property type="match status" value="1"/>
</dbReference>
<gene>
    <name evidence="8" type="ORF">ACFPK8_06420</name>
</gene>
<feature type="compositionally biased region" description="Basic and acidic residues" evidence="6">
    <location>
        <begin position="291"/>
        <end position="302"/>
    </location>
</feature>
<proteinExistence type="predicted"/>
<organism evidence="8 9">
    <name type="scientific">Brachybacterium tyrofermentans</name>
    <dbReference type="NCBI Taxonomy" id="47848"/>
    <lineage>
        <taxon>Bacteria</taxon>
        <taxon>Bacillati</taxon>
        <taxon>Actinomycetota</taxon>
        <taxon>Actinomycetes</taxon>
        <taxon>Micrococcales</taxon>
        <taxon>Dermabacteraceae</taxon>
        <taxon>Brachybacterium</taxon>
    </lineage>
</organism>
<dbReference type="EMBL" id="JBHSLN010000019">
    <property type="protein sequence ID" value="MFC5297140.1"/>
    <property type="molecule type" value="Genomic_DNA"/>
</dbReference>
<keyword evidence="1" id="KW-0963">Cytoplasm</keyword>
<evidence type="ECO:0000256" key="2">
    <source>
        <dbReference type="ARBA" id="ARBA00023015"/>
    </source>
</evidence>
<accession>A0ABW0FH02</accession>
<dbReference type="PANTHER" id="PTHR46796:SF13">
    <property type="entry name" value="HTH-TYPE TRANSCRIPTIONAL ACTIVATOR RHAS"/>
    <property type="match status" value="1"/>
</dbReference>
<dbReference type="PANTHER" id="PTHR46796">
    <property type="entry name" value="HTH-TYPE TRANSCRIPTIONAL ACTIVATOR RHAS-RELATED"/>
    <property type="match status" value="1"/>
</dbReference>
<dbReference type="InterPro" id="IPR037923">
    <property type="entry name" value="HTH-like"/>
</dbReference>
<dbReference type="RefSeq" id="WP_343925786.1">
    <property type="nucleotide sequence ID" value="NZ_BAAAIR010000047.1"/>
</dbReference>
<keyword evidence="4" id="KW-0010">Activator</keyword>
<evidence type="ECO:0000313" key="9">
    <source>
        <dbReference type="Proteomes" id="UP001595937"/>
    </source>
</evidence>
<dbReference type="InterPro" id="IPR018062">
    <property type="entry name" value="HTH_AraC-typ_CS"/>
</dbReference>
<comment type="caution">
    <text evidence="8">The sequence shown here is derived from an EMBL/GenBank/DDBJ whole genome shotgun (WGS) entry which is preliminary data.</text>
</comment>
<keyword evidence="5" id="KW-0804">Transcription</keyword>
<dbReference type="InterPro" id="IPR009057">
    <property type="entry name" value="Homeodomain-like_sf"/>
</dbReference>
<dbReference type="PROSITE" id="PS00041">
    <property type="entry name" value="HTH_ARAC_FAMILY_1"/>
    <property type="match status" value="1"/>
</dbReference>
<evidence type="ECO:0000256" key="6">
    <source>
        <dbReference type="SAM" id="MobiDB-lite"/>
    </source>
</evidence>
<feature type="domain" description="HTH araC/xylS-type" evidence="7">
    <location>
        <begin position="195"/>
        <end position="293"/>
    </location>
</feature>
<sequence>MPSPDPAVRLHDRFPTLRLAGVAAERYPRFINPVLDPHHLDVLLLTFVLSGQGHHLMGATTQKIVSPSVSVTAPGQTHSLVTDDNGLEVVNVFLDPDLHPLPNLQPPHDEALAAFLPLPSAPQVVTTDLAQVELAPSDTIAPLLDLLVQETEHPRSLDLLSSLRTALLATCAHAVIDRGLIKATTWTHPSDDRVIAVRDWLDRHYREPHTLASLAQRAQLERTYFSSRFTKVVGLPSSEYIARLRIRYALSLLQATDEPIAAIARSSGFHDLSNFGRTFSRLMGRPPRQFRAETRSVRHDASDGGEGAGWPPTGRPGSPWQDAGTA</sequence>
<evidence type="ECO:0000313" key="8">
    <source>
        <dbReference type="EMBL" id="MFC5297140.1"/>
    </source>
</evidence>
<dbReference type="Gene3D" id="1.10.10.60">
    <property type="entry name" value="Homeodomain-like"/>
    <property type="match status" value="2"/>
</dbReference>
<evidence type="ECO:0000256" key="5">
    <source>
        <dbReference type="ARBA" id="ARBA00023163"/>
    </source>
</evidence>
<dbReference type="PROSITE" id="PS01124">
    <property type="entry name" value="HTH_ARAC_FAMILY_2"/>
    <property type="match status" value="1"/>
</dbReference>
<dbReference type="SUPFAM" id="SSF46689">
    <property type="entry name" value="Homeodomain-like"/>
    <property type="match status" value="2"/>
</dbReference>
<dbReference type="Pfam" id="PF12833">
    <property type="entry name" value="HTH_18"/>
    <property type="match status" value="1"/>
</dbReference>
<name>A0ABW0FH02_9MICO</name>
<dbReference type="InterPro" id="IPR050204">
    <property type="entry name" value="AraC_XylS_family_regulators"/>
</dbReference>
<evidence type="ECO:0000259" key="7">
    <source>
        <dbReference type="PROSITE" id="PS01124"/>
    </source>
</evidence>
<keyword evidence="2" id="KW-0805">Transcription regulation</keyword>
<evidence type="ECO:0000256" key="3">
    <source>
        <dbReference type="ARBA" id="ARBA00023125"/>
    </source>
</evidence>